<dbReference type="Proteomes" id="UP000198384">
    <property type="component" value="Unassembled WGS sequence"/>
</dbReference>
<reference evidence="1 2" key="1">
    <citation type="submission" date="2017-06" db="EMBL/GenBank/DDBJ databases">
        <authorList>
            <person name="Kim H.J."/>
            <person name="Triplett B.A."/>
        </authorList>
    </citation>
    <scope>NUCLEOTIDE SEQUENCE [LARGE SCALE GENOMIC DNA]</scope>
    <source>
        <strain evidence="1 2">DSM 29150</strain>
    </source>
</reference>
<gene>
    <name evidence="1" type="ORF">SAMN06265371_10182</name>
</gene>
<evidence type="ECO:0000313" key="2">
    <source>
        <dbReference type="Proteomes" id="UP000198384"/>
    </source>
</evidence>
<evidence type="ECO:0000313" key="1">
    <source>
        <dbReference type="EMBL" id="SNR30941.1"/>
    </source>
</evidence>
<dbReference type="EMBL" id="FZNT01000001">
    <property type="protein sequence ID" value="SNR30941.1"/>
    <property type="molecule type" value="Genomic_DNA"/>
</dbReference>
<keyword evidence="2" id="KW-1185">Reference proteome</keyword>
<protein>
    <submittedName>
        <fullName evidence="1">Uncharacterized protein</fullName>
    </submittedName>
</protein>
<sequence length="31" mass="3591">MAFLLILNVNNLEIHVNYFGLYILIQSIVNV</sequence>
<organism evidence="1 2">
    <name type="scientific">Lutibacter agarilyticus</name>
    <dbReference type="NCBI Taxonomy" id="1109740"/>
    <lineage>
        <taxon>Bacteria</taxon>
        <taxon>Pseudomonadati</taxon>
        <taxon>Bacteroidota</taxon>
        <taxon>Flavobacteriia</taxon>
        <taxon>Flavobacteriales</taxon>
        <taxon>Flavobacteriaceae</taxon>
        <taxon>Lutibacter</taxon>
    </lineage>
</organism>
<dbReference type="AlphaFoldDB" id="A0A238V9R8"/>
<accession>A0A238V9R8</accession>
<proteinExistence type="predicted"/>
<name>A0A238V9R8_9FLAO</name>